<dbReference type="GO" id="GO:0051539">
    <property type="term" value="F:4 iron, 4 sulfur cluster binding"/>
    <property type="evidence" value="ECO:0007669"/>
    <property type="project" value="UniProtKB-KW"/>
</dbReference>
<dbReference type="InterPro" id="IPR001041">
    <property type="entry name" value="2Fe-2S_ferredoxin-type"/>
</dbReference>
<keyword evidence="9" id="KW-1185">Reference proteome</keyword>
<dbReference type="GO" id="GO:0016491">
    <property type="term" value="F:oxidoreductase activity"/>
    <property type="evidence" value="ECO:0007669"/>
    <property type="project" value="InterPro"/>
</dbReference>
<gene>
    <name evidence="8" type="ORF">JV551A3_V1_910003</name>
</gene>
<name>A0AAQ1P8N5_9PSED</name>
<dbReference type="Pfam" id="PF10588">
    <property type="entry name" value="NADH-G_4Fe-4S_3"/>
    <property type="match status" value="1"/>
</dbReference>
<accession>A0AAQ1P8N5</accession>
<evidence type="ECO:0000256" key="4">
    <source>
        <dbReference type="ARBA" id="ARBA00023004"/>
    </source>
</evidence>
<organism evidence="8 9">
    <name type="scientific">Pseudomonas inefficax</name>
    <dbReference type="NCBI Taxonomy" id="2078786"/>
    <lineage>
        <taxon>Bacteria</taxon>
        <taxon>Pseudomonadati</taxon>
        <taxon>Pseudomonadota</taxon>
        <taxon>Gammaproteobacteria</taxon>
        <taxon>Pseudomonadales</taxon>
        <taxon>Pseudomonadaceae</taxon>
        <taxon>Pseudomonas</taxon>
    </lineage>
</organism>
<proteinExistence type="inferred from homology"/>
<dbReference type="PROSITE" id="PS51085">
    <property type="entry name" value="2FE2S_FER_2"/>
    <property type="match status" value="1"/>
</dbReference>
<feature type="domain" description="2Fe-2S ferredoxin-type" evidence="6">
    <location>
        <begin position="64"/>
        <end position="142"/>
    </location>
</feature>
<evidence type="ECO:0000259" key="7">
    <source>
        <dbReference type="PROSITE" id="PS51839"/>
    </source>
</evidence>
<keyword evidence="5" id="KW-0411">Iron-sulfur</keyword>
<evidence type="ECO:0000259" key="6">
    <source>
        <dbReference type="PROSITE" id="PS51085"/>
    </source>
</evidence>
<dbReference type="GO" id="GO:0046872">
    <property type="term" value="F:metal ion binding"/>
    <property type="evidence" value="ECO:0007669"/>
    <property type="project" value="UniProtKB-KW"/>
</dbReference>
<dbReference type="Pfam" id="PF13510">
    <property type="entry name" value="Fer2_4"/>
    <property type="match status" value="1"/>
</dbReference>
<comment type="similarity">
    <text evidence="1">Belongs to the complex I 75 kDa subunit family.</text>
</comment>
<keyword evidence="3" id="KW-0479">Metal-binding</keyword>
<feature type="non-terminal residue" evidence="8">
    <location>
        <position position="171"/>
    </location>
</feature>
<dbReference type="Proteomes" id="UP000294335">
    <property type="component" value="Unassembled WGS sequence"/>
</dbReference>
<dbReference type="SUPFAM" id="SSF54292">
    <property type="entry name" value="2Fe-2S ferredoxin-like"/>
    <property type="match status" value="1"/>
</dbReference>
<evidence type="ECO:0000256" key="1">
    <source>
        <dbReference type="ARBA" id="ARBA00005404"/>
    </source>
</evidence>
<feature type="domain" description="4Fe-4S His(Cys)3-ligated-type" evidence="7">
    <location>
        <begin position="142"/>
        <end position="171"/>
    </location>
</feature>
<evidence type="ECO:0000256" key="5">
    <source>
        <dbReference type="ARBA" id="ARBA00023014"/>
    </source>
</evidence>
<sequence length="171" mass="18506">MRHHAIRLAVRHGWHDRLSGGQRVEVLPRRFRADPHGGRAVINFFDPASDKSSDLGTPARDSEVQISLSIDGRAITVPAGTSVMRAAAMLGTSIPKLCATDSLEAFGSCRMCMVEIEGMRGYPASCTTPVSEGMVVHTETPRLAGLRRNVMELYISDHPLDCLTCSANGNC</sequence>
<reference evidence="8 9" key="1">
    <citation type="submission" date="2018-02" db="EMBL/GenBank/DDBJ databases">
        <authorList>
            <person name="Dubost A."/>
        </authorList>
    </citation>
    <scope>NUCLEOTIDE SEQUENCE [LARGE SCALE GENOMIC DNA]</scope>
    <source>
        <strain evidence="9">JV551A3</strain>
    </source>
</reference>
<dbReference type="InterPro" id="IPR036010">
    <property type="entry name" value="2Fe-2S_ferredoxin-like_sf"/>
</dbReference>
<dbReference type="InterPro" id="IPR019574">
    <property type="entry name" value="NADH_UbQ_OxRdtase_Gsu_4Fe4S-bd"/>
</dbReference>
<evidence type="ECO:0000313" key="9">
    <source>
        <dbReference type="Proteomes" id="UP000294335"/>
    </source>
</evidence>
<comment type="caution">
    <text evidence="8">The sequence shown here is derived from an EMBL/GenBank/DDBJ whole genome shotgun (WGS) entry which is preliminary data.</text>
</comment>
<dbReference type="EMBL" id="OPYN01000091">
    <property type="protein sequence ID" value="SPO60556.1"/>
    <property type="molecule type" value="Genomic_DNA"/>
</dbReference>
<keyword evidence="4" id="KW-0408">Iron</keyword>
<protein>
    <recommendedName>
        <fullName evidence="10">2Fe-2S iron-sulfur cluster binding domain-containing protein</fullName>
    </recommendedName>
</protein>
<evidence type="ECO:0000256" key="2">
    <source>
        <dbReference type="ARBA" id="ARBA00022485"/>
    </source>
</evidence>
<dbReference type="CDD" id="cd00207">
    <property type="entry name" value="fer2"/>
    <property type="match status" value="1"/>
</dbReference>
<evidence type="ECO:0000256" key="3">
    <source>
        <dbReference type="ARBA" id="ARBA00022723"/>
    </source>
</evidence>
<evidence type="ECO:0008006" key="10">
    <source>
        <dbReference type="Google" id="ProtNLM"/>
    </source>
</evidence>
<dbReference type="PROSITE" id="PS51839">
    <property type="entry name" value="4FE4S_HC3"/>
    <property type="match status" value="1"/>
</dbReference>
<dbReference type="AlphaFoldDB" id="A0AAQ1P8N5"/>
<evidence type="ECO:0000313" key="8">
    <source>
        <dbReference type="EMBL" id="SPO60556.1"/>
    </source>
</evidence>
<keyword evidence="2" id="KW-0004">4Fe-4S</keyword>
<dbReference type="Gene3D" id="3.10.20.740">
    <property type="match status" value="1"/>
</dbReference>